<reference evidence="3" key="1">
    <citation type="submission" date="2021-02" db="EMBL/GenBank/DDBJ databases">
        <authorList>
            <person name="Nowell W R."/>
        </authorList>
    </citation>
    <scope>NUCLEOTIDE SEQUENCE</scope>
</reference>
<evidence type="ECO:0000313" key="4">
    <source>
        <dbReference type="Proteomes" id="UP000682733"/>
    </source>
</evidence>
<dbReference type="EMBL" id="CAJOBA010003655">
    <property type="protein sequence ID" value="CAF3688764.1"/>
    <property type="molecule type" value="Genomic_DNA"/>
</dbReference>
<proteinExistence type="predicted"/>
<evidence type="ECO:0000256" key="1">
    <source>
        <dbReference type="SAM" id="Coils"/>
    </source>
</evidence>
<accession>A0A8S2I3P0</accession>
<keyword evidence="1" id="KW-0175">Coiled coil</keyword>
<protein>
    <submittedName>
        <fullName evidence="3">Uncharacterized protein</fullName>
    </submittedName>
</protein>
<feature type="coiled-coil region" evidence="1">
    <location>
        <begin position="3"/>
        <end position="32"/>
    </location>
</feature>
<comment type="caution">
    <text evidence="3">The sequence shown here is derived from an EMBL/GenBank/DDBJ whole genome shotgun (WGS) entry which is preliminary data.</text>
</comment>
<gene>
    <name evidence="2" type="ORF">OVA965_LOCUS10045</name>
    <name evidence="3" type="ORF">TMI583_LOCUS10041</name>
</gene>
<dbReference type="Proteomes" id="UP000677228">
    <property type="component" value="Unassembled WGS sequence"/>
</dbReference>
<evidence type="ECO:0000313" key="3">
    <source>
        <dbReference type="EMBL" id="CAF3688764.1"/>
    </source>
</evidence>
<dbReference type="Proteomes" id="UP000682733">
    <property type="component" value="Unassembled WGS sequence"/>
</dbReference>
<evidence type="ECO:0000313" key="2">
    <source>
        <dbReference type="EMBL" id="CAF0909485.1"/>
    </source>
</evidence>
<organism evidence="3 4">
    <name type="scientific">Didymodactylos carnosus</name>
    <dbReference type="NCBI Taxonomy" id="1234261"/>
    <lineage>
        <taxon>Eukaryota</taxon>
        <taxon>Metazoa</taxon>
        <taxon>Spiralia</taxon>
        <taxon>Gnathifera</taxon>
        <taxon>Rotifera</taxon>
        <taxon>Eurotatoria</taxon>
        <taxon>Bdelloidea</taxon>
        <taxon>Philodinida</taxon>
        <taxon>Philodinidae</taxon>
        <taxon>Didymodactylos</taxon>
    </lineage>
</organism>
<dbReference type="EMBL" id="CAJNOK010003654">
    <property type="protein sequence ID" value="CAF0909485.1"/>
    <property type="molecule type" value="Genomic_DNA"/>
</dbReference>
<dbReference type="AlphaFoldDB" id="A0A8S2I3P0"/>
<name>A0A8S2I3P0_9BILA</name>
<sequence length="238" mass="27503">MANNNEADNIRKLELQIKLEELQVKKEEIALKKELVHLERVRLQLAAHNSSEKSYHDFADLSICYHLDPWLKISSSKGGSRSSSIKATVLHYYDVTSTTCMILGELFQTGKNHIVSAHLWPVHAAQSLSFVSIPPTMINHPRNILRIIKELEVKYGHREITIIKIDNVLKLYVLNKSITNTRISSYLPTTFKDVHLRTISFKNHHRPYMRVLATHCRSAITQAKQFKHKFQIDDLELD</sequence>